<accession>A0A5N6MBU9</accession>
<dbReference type="AlphaFoldDB" id="A0A5N6MBU9"/>
<name>A0A5N6MBU9_9ASTR</name>
<dbReference type="Pfam" id="PF26130">
    <property type="entry name" value="PB1-like"/>
    <property type="match status" value="1"/>
</dbReference>
<dbReference type="InterPro" id="IPR058594">
    <property type="entry name" value="PB1-like_dom_pln"/>
</dbReference>
<organism evidence="2 3">
    <name type="scientific">Mikania micrantha</name>
    <name type="common">bitter vine</name>
    <dbReference type="NCBI Taxonomy" id="192012"/>
    <lineage>
        <taxon>Eukaryota</taxon>
        <taxon>Viridiplantae</taxon>
        <taxon>Streptophyta</taxon>
        <taxon>Embryophyta</taxon>
        <taxon>Tracheophyta</taxon>
        <taxon>Spermatophyta</taxon>
        <taxon>Magnoliopsida</taxon>
        <taxon>eudicotyledons</taxon>
        <taxon>Gunneridae</taxon>
        <taxon>Pentapetalae</taxon>
        <taxon>asterids</taxon>
        <taxon>campanulids</taxon>
        <taxon>Asterales</taxon>
        <taxon>Asteraceae</taxon>
        <taxon>Asteroideae</taxon>
        <taxon>Heliantheae alliance</taxon>
        <taxon>Eupatorieae</taxon>
        <taxon>Mikania</taxon>
    </lineage>
</organism>
<proteinExistence type="predicted"/>
<protein>
    <recommendedName>
        <fullName evidence="1">PB1-like domain-containing protein</fullName>
    </recommendedName>
</protein>
<evidence type="ECO:0000259" key="1">
    <source>
        <dbReference type="Pfam" id="PF26130"/>
    </source>
</evidence>
<dbReference type="Proteomes" id="UP000326396">
    <property type="component" value="Linkage Group LG6"/>
</dbReference>
<dbReference type="EMBL" id="SZYD01000016">
    <property type="protein sequence ID" value="KAD3338064.1"/>
    <property type="molecule type" value="Genomic_DNA"/>
</dbReference>
<reference evidence="2 3" key="1">
    <citation type="submission" date="2019-05" db="EMBL/GenBank/DDBJ databases">
        <title>Mikania micrantha, genome provides insights into the molecular mechanism of rapid growth.</title>
        <authorList>
            <person name="Liu B."/>
        </authorList>
    </citation>
    <scope>NUCLEOTIDE SEQUENCE [LARGE SCALE GENOMIC DNA]</scope>
    <source>
        <strain evidence="2">NLD-2019</strain>
        <tissue evidence="2">Leaf</tissue>
    </source>
</reference>
<dbReference type="OrthoDB" id="1723759at2759"/>
<gene>
    <name evidence="2" type="ORF">E3N88_33585</name>
</gene>
<feature type="domain" description="PB1-like" evidence="1">
    <location>
        <begin position="25"/>
        <end position="125"/>
    </location>
</feature>
<comment type="caution">
    <text evidence="2">The sequence shown here is derived from an EMBL/GenBank/DDBJ whole genome shotgun (WGS) entry which is preliminary data.</text>
</comment>
<keyword evidence="3" id="KW-1185">Reference proteome</keyword>
<sequence length="228" mass="26218">MGLCLWCICENGAEFDYEIIYGHYDELFSIKIHHGGRFTKFPNRSYVDGQVSYADLFDREHFSVFELNKLVTELGYPRKEIMFYQYKIPDQDLNFGLRALGNDADVVGFLKFVNDNWLMNVYIEHKKTEVECYLFSPNVSKERSTPNSGQCVVLTGPTRHQSLAWRSTGKTPQDRPTIGFAAHNLGPWVKPGRTPFAKTKIIALCNWKLPPHGFELETSRRKAPSSNQ</sequence>
<evidence type="ECO:0000313" key="2">
    <source>
        <dbReference type="EMBL" id="KAD3338064.1"/>
    </source>
</evidence>
<evidence type="ECO:0000313" key="3">
    <source>
        <dbReference type="Proteomes" id="UP000326396"/>
    </source>
</evidence>